<protein>
    <submittedName>
        <fullName evidence="6">Protein kinase superfamily</fullName>
        <ecNumber evidence="6">2.7.1.-</ecNumber>
    </submittedName>
</protein>
<dbReference type="Pfam" id="PF08263">
    <property type="entry name" value="LRRNT_2"/>
    <property type="match status" value="1"/>
</dbReference>
<dbReference type="EC" id="2.7.1.-" evidence="6"/>
<keyword evidence="2 4" id="KW-0732">Signal</keyword>
<dbReference type="SUPFAM" id="SSF52058">
    <property type="entry name" value="L domain-like"/>
    <property type="match status" value="1"/>
</dbReference>
<name>A0ABD3CRM1_9LAMI</name>
<dbReference type="InterPro" id="IPR001611">
    <property type="entry name" value="Leu-rich_rpt"/>
</dbReference>
<dbReference type="PANTHER" id="PTHR47988">
    <property type="entry name" value="SOMATIC EMBRYOGENESIS RECEPTOR KINASE 1"/>
    <property type="match status" value="1"/>
</dbReference>
<evidence type="ECO:0000313" key="6">
    <source>
        <dbReference type="EMBL" id="KAL3632640.1"/>
    </source>
</evidence>
<evidence type="ECO:0000256" key="2">
    <source>
        <dbReference type="ARBA" id="ARBA00022729"/>
    </source>
</evidence>
<dbReference type="InterPro" id="IPR013210">
    <property type="entry name" value="LRR_N_plant-typ"/>
</dbReference>
<accession>A0ABD3CRM1</accession>
<proteinExistence type="predicted"/>
<dbReference type="GO" id="GO:0016301">
    <property type="term" value="F:kinase activity"/>
    <property type="evidence" value="ECO:0007669"/>
    <property type="project" value="UniProtKB-KW"/>
</dbReference>
<keyword evidence="6" id="KW-0808">Transferase</keyword>
<dbReference type="EMBL" id="JAVIJP010000032">
    <property type="protein sequence ID" value="KAL3632640.1"/>
    <property type="molecule type" value="Genomic_DNA"/>
</dbReference>
<organism evidence="6 7">
    <name type="scientific">Castilleja foliolosa</name>
    <dbReference type="NCBI Taxonomy" id="1961234"/>
    <lineage>
        <taxon>Eukaryota</taxon>
        <taxon>Viridiplantae</taxon>
        <taxon>Streptophyta</taxon>
        <taxon>Embryophyta</taxon>
        <taxon>Tracheophyta</taxon>
        <taxon>Spermatophyta</taxon>
        <taxon>Magnoliopsida</taxon>
        <taxon>eudicotyledons</taxon>
        <taxon>Gunneridae</taxon>
        <taxon>Pentapetalae</taxon>
        <taxon>asterids</taxon>
        <taxon>lamiids</taxon>
        <taxon>Lamiales</taxon>
        <taxon>Orobanchaceae</taxon>
        <taxon>Pedicularideae</taxon>
        <taxon>Castillejinae</taxon>
        <taxon>Castilleja</taxon>
    </lineage>
</organism>
<dbReference type="Pfam" id="PF00560">
    <property type="entry name" value="LRR_1"/>
    <property type="match status" value="2"/>
</dbReference>
<gene>
    <name evidence="6" type="primary">SERK1_8</name>
    <name evidence="6" type="ORF">CASFOL_025624</name>
</gene>
<dbReference type="InterPro" id="IPR032675">
    <property type="entry name" value="LRR_dom_sf"/>
</dbReference>
<feature type="domain" description="Leucine-rich repeat-containing N-terminal plant-type" evidence="5">
    <location>
        <begin position="21"/>
        <end position="60"/>
    </location>
</feature>
<comment type="caution">
    <text evidence="6">The sequence shown here is derived from an EMBL/GenBank/DDBJ whole genome shotgun (WGS) entry which is preliminary data.</text>
</comment>
<keyword evidence="7" id="KW-1185">Reference proteome</keyword>
<dbReference type="Proteomes" id="UP001632038">
    <property type="component" value="Unassembled WGS sequence"/>
</dbReference>
<evidence type="ECO:0000256" key="1">
    <source>
        <dbReference type="ARBA" id="ARBA00022614"/>
    </source>
</evidence>
<sequence length="224" mass="24873">MGVEVVWFIFIMFSLPSVYADYQGDALYAFKQKITRDPKGFTSDWNPSLVDPCTWPHVHCYPDGQVIRIDLGGAGISGQLVPQLGRLKYLQYLELYNNKLTGQIPEEIGYLSNLISLDLYKNSLSGPIPDTLGNLNKLKYLDSRIQSNKLTGPIPLTMASLKHLSIVSVGFNPGLCGPFTARCIDSKDRKKCTNNYSCPCRCGPTFSKPCDYKNVPLCNATVCC</sequence>
<feature type="chain" id="PRO_5044781952" evidence="4">
    <location>
        <begin position="21"/>
        <end position="224"/>
    </location>
</feature>
<dbReference type="AlphaFoldDB" id="A0ABD3CRM1"/>
<reference evidence="7" key="1">
    <citation type="journal article" date="2024" name="IScience">
        <title>Strigolactones Initiate the Formation of Haustorium-like Structures in Castilleja.</title>
        <authorList>
            <person name="Buerger M."/>
            <person name="Peterson D."/>
            <person name="Chory J."/>
        </authorList>
    </citation>
    <scope>NUCLEOTIDE SEQUENCE [LARGE SCALE GENOMIC DNA]</scope>
</reference>
<keyword evidence="3" id="KW-0677">Repeat</keyword>
<dbReference type="Gene3D" id="3.80.10.10">
    <property type="entry name" value="Ribonuclease Inhibitor"/>
    <property type="match status" value="1"/>
</dbReference>
<keyword evidence="6" id="KW-0418">Kinase</keyword>
<evidence type="ECO:0000256" key="4">
    <source>
        <dbReference type="SAM" id="SignalP"/>
    </source>
</evidence>
<evidence type="ECO:0000313" key="7">
    <source>
        <dbReference type="Proteomes" id="UP001632038"/>
    </source>
</evidence>
<dbReference type="FunFam" id="3.80.10.10:FF:000024">
    <property type="entry name" value="Somatic embryogenesis receptor kinase 1"/>
    <property type="match status" value="1"/>
</dbReference>
<feature type="signal peptide" evidence="4">
    <location>
        <begin position="1"/>
        <end position="20"/>
    </location>
</feature>
<keyword evidence="1" id="KW-0433">Leucine-rich repeat</keyword>
<evidence type="ECO:0000259" key="5">
    <source>
        <dbReference type="Pfam" id="PF08263"/>
    </source>
</evidence>
<evidence type="ECO:0000256" key="3">
    <source>
        <dbReference type="ARBA" id="ARBA00022737"/>
    </source>
</evidence>